<evidence type="ECO:0000313" key="1">
    <source>
        <dbReference type="EMBL" id="KAI8026761.1"/>
    </source>
</evidence>
<reference evidence="1 2" key="1">
    <citation type="journal article" date="2022" name="Plant J.">
        <title>Chromosome-level genome of Camellia lanceoleosa provides a valuable resource for understanding genome evolution and self-incompatibility.</title>
        <authorList>
            <person name="Gong W."/>
            <person name="Xiao S."/>
            <person name="Wang L."/>
            <person name="Liao Z."/>
            <person name="Chang Y."/>
            <person name="Mo W."/>
            <person name="Hu G."/>
            <person name="Li W."/>
            <person name="Zhao G."/>
            <person name="Zhu H."/>
            <person name="Hu X."/>
            <person name="Ji K."/>
            <person name="Xiang X."/>
            <person name="Song Q."/>
            <person name="Yuan D."/>
            <person name="Jin S."/>
            <person name="Zhang L."/>
        </authorList>
    </citation>
    <scope>NUCLEOTIDE SEQUENCE [LARGE SCALE GENOMIC DNA]</scope>
    <source>
        <strain evidence="1">SQ_2022a</strain>
    </source>
</reference>
<dbReference type="EMBL" id="CM045760">
    <property type="protein sequence ID" value="KAI8026761.1"/>
    <property type="molecule type" value="Genomic_DNA"/>
</dbReference>
<name>A0ACC0IMZ6_9ERIC</name>
<organism evidence="1 2">
    <name type="scientific">Camellia lanceoleosa</name>
    <dbReference type="NCBI Taxonomy" id="1840588"/>
    <lineage>
        <taxon>Eukaryota</taxon>
        <taxon>Viridiplantae</taxon>
        <taxon>Streptophyta</taxon>
        <taxon>Embryophyta</taxon>
        <taxon>Tracheophyta</taxon>
        <taxon>Spermatophyta</taxon>
        <taxon>Magnoliopsida</taxon>
        <taxon>eudicotyledons</taxon>
        <taxon>Gunneridae</taxon>
        <taxon>Pentapetalae</taxon>
        <taxon>asterids</taxon>
        <taxon>Ericales</taxon>
        <taxon>Theaceae</taxon>
        <taxon>Camellia</taxon>
    </lineage>
</organism>
<keyword evidence="2" id="KW-1185">Reference proteome</keyword>
<proteinExistence type="predicted"/>
<sequence>MSSPLVLPPVSTTAAATPLPSPPSLSSPILFTDLHRHPSPLMLIPALRTVGNIVTGDDMQTQPIMAVVDPSSSWEILVRGPEGFTLWTGPPYNNGRPSIKNERVPCTSEKFSEDGSKLRIIKSNSIISIHDLQKLQRDQVNHFGPFVRFFYGLPAPTDSILARMVLTTLDSAVYWATSLPYEDEIEFGRVDCGIDKPVCNKVDIHSYPTFKLFYNGEEVAKYQGPRDVEFDPQWAGICNGMAAGVMLAASFDLIQEGQEHGSGIWVELVT</sequence>
<dbReference type="Proteomes" id="UP001060215">
    <property type="component" value="Chromosome 3"/>
</dbReference>
<gene>
    <name evidence="1" type="ORF">LOK49_LG02G02421</name>
</gene>
<evidence type="ECO:0000313" key="2">
    <source>
        <dbReference type="Proteomes" id="UP001060215"/>
    </source>
</evidence>
<protein>
    <submittedName>
        <fullName evidence="1">Protein disulfide isomerase-like 5-1</fullName>
    </submittedName>
</protein>
<accession>A0ACC0IMZ6</accession>
<comment type="caution">
    <text evidence="1">The sequence shown here is derived from an EMBL/GenBank/DDBJ whole genome shotgun (WGS) entry which is preliminary data.</text>
</comment>